<dbReference type="Proteomes" id="UP001164929">
    <property type="component" value="Chromosome 1"/>
</dbReference>
<evidence type="ECO:0000313" key="3">
    <source>
        <dbReference type="Proteomes" id="UP001164929"/>
    </source>
</evidence>
<feature type="compositionally biased region" description="Basic and acidic residues" evidence="1">
    <location>
        <begin position="1"/>
        <end position="11"/>
    </location>
</feature>
<sequence length="54" mass="6337">MLLDHPRDQGRRWPPTHPPRRGWALPPNNWRCERTVFTTIPPYGIRIGSETPCC</sequence>
<name>A0AAD6RLA0_9ROSI</name>
<comment type="caution">
    <text evidence="2">The sequence shown here is derived from an EMBL/GenBank/DDBJ whole genome shotgun (WGS) entry which is preliminary data.</text>
</comment>
<dbReference type="EMBL" id="JAQIZT010000001">
    <property type="protein sequence ID" value="KAJ7010571.1"/>
    <property type="molecule type" value="Genomic_DNA"/>
</dbReference>
<accession>A0AAD6RLA0</accession>
<dbReference type="AlphaFoldDB" id="A0AAD6RLA0"/>
<evidence type="ECO:0000256" key="1">
    <source>
        <dbReference type="SAM" id="MobiDB-lite"/>
    </source>
</evidence>
<reference evidence="2 3" key="1">
    <citation type="journal article" date="2023" name="Mol. Ecol. Resour.">
        <title>Chromosome-level genome assembly of a triploid poplar Populus alba 'Berolinensis'.</title>
        <authorList>
            <person name="Chen S."/>
            <person name="Yu Y."/>
            <person name="Wang X."/>
            <person name="Wang S."/>
            <person name="Zhang T."/>
            <person name="Zhou Y."/>
            <person name="He R."/>
            <person name="Meng N."/>
            <person name="Wang Y."/>
            <person name="Liu W."/>
            <person name="Liu Z."/>
            <person name="Liu J."/>
            <person name="Guo Q."/>
            <person name="Huang H."/>
            <person name="Sederoff R.R."/>
            <person name="Wang G."/>
            <person name="Qu G."/>
            <person name="Chen S."/>
        </authorList>
    </citation>
    <scope>NUCLEOTIDE SEQUENCE [LARGE SCALE GENOMIC DNA]</scope>
    <source>
        <strain evidence="2">SC-2020</strain>
    </source>
</reference>
<feature type="region of interest" description="Disordered" evidence="1">
    <location>
        <begin position="1"/>
        <end position="24"/>
    </location>
</feature>
<keyword evidence="3" id="KW-1185">Reference proteome</keyword>
<gene>
    <name evidence="2" type="ORF">NC653_001125</name>
</gene>
<organism evidence="2 3">
    <name type="scientific">Populus alba x Populus x berolinensis</name>
    <dbReference type="NCBI Taxonomy" id="444605"/>
    <lineage>
        <taxon>Eukaryota</taxon>
        <taxon>Viridiplantae</taxon>
        <taxon>Streptophyta</taxon>
        <taxon>Embryophyta</taxon>
        <taxon>Tracheophyta</taxon>
        <taxon>Spermatophyta</taxon>
        <taxon>Magnoliopsida</taxon>
        <taxon>eudicotyledons</taxon>
        <taxon>Gunneridae</taxon>
        <taxon>Pentapetalae</taxon>
        <taxon>rosids</taxon>
        <taxon>fabids</taxon>
        <taxon>Malpighiales</taxon>
        <taxon>Salicaceae</taxon>
        <taxon>Saliceae</taxon>
        <taxon>Populus</taxon>
    </lineage>
</organism>
<evidence type="ECO:0000313" key="2">
    <source>
        <dbReference type="EMBL" id="KAJ7010571.1"/>
    </source>
</evidence>
<protein>
    <submittedName>
        <fullName evidence="2">Uncharacterized protein</fullName>
    </submittedName>
</protein>
<proteinExistence type="predicted"/>